<evidence type="ECO:0000313" key="2">
    <source>
        <dbReference type="Proteomes" id="UP000076643"/>
    </source>
</evidence>
<proteinExistence type="predicted"/>
<gene>
    <name evidence="1" type="ORF">N475_15485</name>
</gene>
<organism evidence="1 2">
    <name type="scientific">Pseudoalteromonas luteoviolacea DSM 6061</name>
    <dbReference type="NCBI Taxonomy" id="1365250"/>
    <lineage>
        <taxon>Bacteria</taxon>
        <taxon>Pseudomonadati</taxon>
        <taxon>Pseudomonadota</taxon>
        <taxon>Gammaproteobacteria</taxon>
        <taxon>Alteromonadales</taxon>
        <taxon>Pseudoalteromonadaceae</taxon>
        <taxon>Pseudoalteromonas</taxon>
    </lineage>
</organism>
<sequence>MKKSDKKLEKAIVNALTEACEEVLKQYIGFEWLTHFVNFQTYPESLSVVCVFDNQESLQRVIDSGKCDHIKALIENKLISAGVKAKGVKKRIVFDTEEACHSQHQGNWNRRFEGLHNARHV</sequence>
<dbReference type="PATRIC" id="fig|1365250.3.peg.2328"/>
<dbReference type="EMBL" id="AUYB01000102">
    <property type="protein sequence ID" value="KZN38028.1"/>
    <property type="molecule type" value="Genomic_DNA"/>
</dbReference>
<name>A0A161XX12_9GAMM</name>
<keyword evidence="2" id="KW-1185">Reference proteome</keyword>
<evidence type="ECO:0000313" key="1">
    <source>
        <dbReference type="EMBL" id="KZN38028.1"/>
    </source>
</evidence>
<comment type="caution">
    <text evidence="1">The sequence shown here is derived from an EMBL/GenBank/DDBJ whole genome shotgun (WGS) entry which is preliminary data.</text>
</comment>
<evidence type="ECO:0008006" key="3">
    <source>
        <dbReference type="Google" id="ProtNLM"/>
    </source>
</evidence>
<dbReference type="AlphaFoldDB" id="A0A161XX12"/>
<protein>
    <recommendedName>
        <fullName evidence="3">Fis family transcriptional regulator</fullName>
    </recommendedName>
</protein>
<accession>A0A161XX12</accession>
<dbReference type="RefSeq" id="WP_063357815.1">
    <property type="nucleotide sequence ID" value="NZ_AQHB01000046.1"/>
</dbReference>
<dbReference type="Proteomes" id="UP000076643">
    <property type="component" value="Unassembled WGS sequence"/>
</dbReference>
<reference evidence="1 2" key="1">
    <citation type="submission" date="2013-07" db="EMBL/GenBank/DDBJ databases">
        <title>Comparative Genomic and Metabolomic Analysis of Twelve Strains of Pseudoalteromonas luteoviolacea.</title>
        <authorList>
            <person name="Vynne N.G."/>
            <person name="Mansson M."/>
            <person name="Gram L."/>
        </authorList>
    </citation>
    <scope>NUCLEOTIDE SEQUENCE [LARGE SCALE GENOMIC DNA]</scope>
    <source>
        <strain evidence="1 2">DSM 6061</strain>
    </source>
</reference>